<evidence type="ECO:0000256" key="5">
    <source>
        <dbReference type="ARBA" id="ARBA00022989"/>
    </source>
</evidence>
<evidence type="ECO:0000313" key="12">
    <source>
        <dbReference type="EMBL" id="KAK7080826.1"/>
    </source>
</evidence>
<dbReference type="SMART" id="SM00192">
    <property type="entry name" value="LDLa"/>
    <property type="match status" value="5"/>
</dbReference>
<dbReference type="GO" id="GO:0042562">
    <property type="term" value="F:hormone binding"/>
    <property type="evidence" value="ECO:0007669"/>
    <property type="project" value="TreeGrafter"/>
</dbReference>
<evidence type="ECO:0000256" key="11">
    <source>
        <dbReference type="SAM" id="MobiDB-lite"/>
    </source>
</evidence>
<dbReference type="Pfam" id="PF00057">
    <property type="entry name" value="Ldl_recept_a"/>
    <property type="match status" value="5"/>
</dbReference>
<dbReference type="SUPFAM" id="SSF57424">
    <property type="entry name" value="LDL receptor-like module"/>
    <property type="match status" value="5"/>
</dbReference>
<sequence>MGFCFLQNLSKVTCEGAKFKCTSSAQCIPYEWKCDGREECDDGSDEEGCPTDPSTISYCSSEQFRCEDNGYCISLSWQCDGEIDCTDGSDEDDCFITNTLRPREGIPTESLIQSTAVTTTEHSPRVTTTESPSPTTTVSSNCSEHQYSCQSDGRCIPHDWQCDGNFDCIDGSDEEVCDLRVPNASKTVPCPANKFDCGEGHCIRKCFVCDGERDCEDGRDEDGCTMTPILTTPPSDAARRCQENEFLCKSEGRCLYIKYQCDGSVDCADGSDENGCYLTITTITPPIPGQDGSGTEYDDSYYYDEENEADVTGDSKGGSLEGWMTIFERPGGLWGNLGETFSNDLRSRSEGGAKGGYSSSFTKTSSSGGSGAGYEGLIGVLGGSSTGYEGSYDVSRDSSKRYEGYRNTFGVPFDGVGLEGSSTEYEGYGSMLGVPLEGVSPDGSSNEDTDFYNAGLKRRSI</sequence>
<evidence type="ECO:0000256" key="10">
    <source>
        <dbReference type="PROSITE-ProRule" id="PRU00124"/>
    </source>
</evidence>
<evidence type="ECO:0000256" key="6">
    <source>
        <dbReference type="ARBA" id="ARBA00023136"/>
    </source>
</evidence>
<feature type="disulfide bond" evidence="10">
    <location>
        <begin position="209"/>
        <end position="224"/>
    </location>
</feature>
<keyword evidence="8" id="KW-0675">Receptor</keyword>
<dbReference type="AlphaFoldDB" id="A0AAN9A4X1"/>
<keyword evidence="7 10" id="KW-1015">Disulfide bond</keyword>
<dbReference type="InterPro" id="IPR023415">
    <property type="entry name" value="LDLR_class-A_CS"/>
</dbReference>
<organism evidence="12 13">
    <name type="scientific">Halocaridina rubra</name>
    <name type="common">Hawaiian red shrimp</name>
    <dbReference type="NCBI Taxonomy" id="373956"/>
    <lineage>
        <taxon>Eukaryota</taxon>
        <taxon>Metazoa</taxon>
        <taxon>Ecdysozoa</taxon>
        <taxon>Arthropoda</taxon>
        <taxon>Crustacea</taxon>
        <taxon>Multicrustacea</taxon>
        <taxon>Malacostraca</taxon>
        <taxon>Eumalacostraca</taxon>
        <taxon>Eucarida</taxon>
        <taxon>Decapoda</taxon>
        <taxon>Pleocyemata</taxon>
        <taxon>Caridea</taxon>
        <taxon>Atyoidea</taxon>
        <taxon>Atyidae</taxon>
        <taxon>Halocaridina</taxon>
    </lineage>
</organism>
<evidence type="ECO:0000256" key="3">
    <source>
        <dbReference type="ARBA" id="ARBA00022692"/>
    </source>
</evidence>
<comment type="caution">
    <text evidence="12">The sequence shown here is derived from an EMBL/GenBank/DDBJ whole genome shotgun (WGS) entry which is preliminary data.</text>
</comment>
<dbReference type="PRINTS" id="PR00261">
    <property type="entry name" value="LDLRECEPTOR"/>
</dbReference>
<keyword evidence="9" id="KW-0325">Glycoprotein</keyword>
<feature type="compositionally biased region" description="Low complexity" evidence="11">
    <location>
        <begin position="356"/>
        <end position="367"/>
    </location>
</feature>
<comment type="caution">
    <text evidence="10">Lacks conserved residue(s) required for the propagation of feature annotation.</text>
</comment>
<keyword evidence="4" id="KW-0677">Repeat</keyword>
<feature type="disulfide bond" evidence="10">
    <location>
        <begin position="162"/>
        <end position="177"/>
    </location>
</feature>
<dbReference type="PROSITE" id="PS01209">
    <property type="entry name" value="LDLRA_1"/>
    <property type="match status" value="2"/>
</dbReference>
<evidence type="ECO:0000256" key="8">
    <source>
        <dbReference type="ARBA" id="ARBA00023170"/>
    </source>
</evidence>
<protein>
    <submittedName>
        <fullName evidence="12">Uncharacterized protein</fullName>
    </submittedName>
</protein>
<dbReference type="Proteomes" id="UP001381693">
    <property type="component" value="Unassembled WGS sequence"/>
</dbReference>
<dbReference type="GO" id="GO:0043235">
    <property type="term" value="C:receptor complex"/>
    <property type="evidence" value="ECO:0007669"/>
    <property type="project" value="TreeGrafter"/>
</dbReference>
<evidence type="ECO:0000256" key="4">
    <source>
        <dbReference type="ARBA" id="ARBA00022737"/>
    </source>
</evidence>
<dbReference type="Gene3D" id="4.10.400.10">
    <property type="entry name" value="Low-density Lipoprotein Receptor"/>
    <property type="match status" value="5"/>
</dbReference>
<dbReference type="InterPro" id="IPR036055">
    <property type="entry name" value="LDL_receptor-like_sf"/>
</dbReference>
<feature type="region of interest" description="Disordered" evidence="11">
    <location>
        <begin position="436"/>
        <end position="461"/>
    </location>
</feature>
<dbReference type="GO" id="GO:0012505">
    <property type="term" value="C:endomembrane system"/>
    <property type="evidence" value="ECO:0007669"/>
    <property type="project" value="UniProtKB-SubCell"/>
</dbReference>
<dbReference type="EMBL" id="JAXCGZ010005778">
    <property type="protein sequence ID" value="KAK7080826.1"/>
    <property type="molecule type" value="Genomic_DNA"/>
</dbReference>
<keyword evidence="5" id="KW-1133">Transmembrane helix</keyword>
<evidence type="ECO:0000256" key="7">
    <source>
        <dbReference type="ARBA" id="ARBA00023157"/>
    </source>
</evidence>
<evidence type="ECO:0000256" key="2">
    <source>
        <dbReference type="ARBA" id="ARBA00004308"/>
    </source>
</evidence>
<feature type="disulfide bond" evidence="10">
    <location>
        <begin position="190"/>
        <end position="202"/>
    </location>
</feature>
<feature type="disulfide bond" evidence="10">
    <location>
        <begin position="197"/>
        <end position="215"/>
    </location>
</feature>
<feature type="disulfide bond" evidence="10">
    <location>
        <begin position="261"/>
        <end position="276"/>
    </location>
</feature>
<name>A0AAN9A4X1_HALRR</name>
<dbReference type="CDD" id="cd00112">
    <property type="entry name" value="LDLa"/>
    <property type="match status" value="5"/>
</dbReference>
<dbReference type="InterPro" id="IPR002172">
    <property type="entry name" value="LDrepeatLR_classA_rpt"/>
</dbReference>
<accession>A0AAN9A4X1</accession>
<proteinExistence type="predicted"/>
<evidence type="ECO:0000313" key="13">
    <source>
        <dbReference type="Proteomes" id="UP001381693"/>
    </source>
</evidence>
<dbReference type="FunFam" id="4.10.400.10:FF:000045">
    <property type="entry name" value="Low-density lipoprotein receptor-related protein 2"/>
    <property type="match status" value="1"/>
</dbReference>
<keyword evidence="13" id="KW-1185">Reference proteome</keyword>
<evidence type="ECO:0000256" key="9">
    <source>
        <dbReference type="ARBA" id="ARBA00023180"/>
    </source>
</evidence>
<feature type="disulfide bond" evidence="10">
    <location>
        <begin position="34"/>
        <end position="49"/>
    </location>
</feature>
<comment type="subcellular location">
    <subcellularLocation>
        <location evidence="2">Endomembrane system</location>
    </subcellularLocation>
    <subcellularLocation>
        <location evidence="1">Membrane</location>
        <topology evidence="1">Single-pass membrane protein</topology>
    </subcellularLocation>
</comment>
<feature type="region of interest" description="Disordered" evidence="11">
    <location>
        <begin position="345"/>
        <end position="369"/>
    </location>
</feature>
<dbReference type="InterPro" id="IPR051221">
    <property type="entry name" value="LDLR-related"/>
</dbReference>
<dbReference type="GO" id="GO:0006898">
    <property type="term" value="P:receptor-mediated endocytosis"/>
    <property type="evidence" value="ECO:0007669"/>
    <property type="project" value="TreeGrafter"/>
</dbReference>
<dbReference type="PROSITE" id="PS50068">
    <property type="entry name" value="LDLRA_2"/>
    <property type="match status" value="5"/>
</dbReference>
<feature type="disulfide bond" evidence="10">
    <location>
        <begin position="79"/>
        <end position="94"/>
    </location>
</feature>
<dbReference type="PANTHER" id="PTHR22722">
    <property type="entry name" value="LOW-DENSITY LIPOPROTEIN RECEPTOR-RELATED PROTEIN 2-RELATED"/>
    <property type="match status" value="1"/>
</dbReference>
<keyword evidence="3" id="KW-0812">Transmembrane</keyword>
<keyword evidence="6" id="KW-0472">Membrane</keyword>
<gene>
    <name evidence="12" type="ORF">SK128_017447</name>
</gene>
<evidence type="ECO:0000256" key="1">
    <source>
        <dbReference type="ARBA" id="ARBA00004167"/>
    </source>
</evidence>
<dbReference type="PANTHER" id="PTHR22722:SF14">
    <property type="entry name" value="MEGALIN, ISOFORM A"/>
    <property type="match status" value="1"/>
</dbReference>
<reference evidence="12 13" key="1">
    <citation type="submission" date="2023-11" db="EMBL/GenBank/DDBJ databases">
        <title>Halocaridina rubra genome assembly.</title>
        <authorList>
            <person name="Smith C."/>
        </authorList>
    </citation>
    <scope>NUCLEOTIDE SEQUENCE [LARGE SCALE GENOMIC DNA]</scope>
    <source>
        <strain evidence="12">EP-1</strain>
        <tissue evidence="12">Whole</tissue>
    </source>
</reference>
<dbReference type="GO" id="GO:0016324">
    <property type="term" value="C:apical plasma membrane"/>
    <property type="evidence" value="ECO:0007669"/>
    <property type="project" value="TreeGrafter"/>
</dbReference>